<evidence type="ECO:0000256" key="5">
    <source>
        <dbReference type="ARBA" id="ARBA00013066"/>
    </source>
</evidence>
<reference evidence="13 14" key="1">
    <citation type="submission" date="2017-06" db="EMBL/GenBank/DDBJ databases">
        <title>Herbaspirillum phytohormonus sp. nov., isolated from the root nodule of Robinia pseudoacacia in lead-zinc mine.</title>
        <authorList>
            <person name="Fan M."/>
            <person name="Lin Y."/>
        </authorList>
    </citation>
    <scope>NUCLEOTIDE SEQUENCE [LARGE SCALE GENOMIC DNA]</scope>
    <source>
        <strain evidence="13 14">HZ10</strain>
    </source>
</reference>
<evidence type="ECO:0000256" key="10">
    <source>
        <dbReference type="ARBA" id="ARBA00022985"/>
    </source>
</evidence>
<proteinExistence type="inferred from homology"/>
<dbReference type="EMBL" id="NJGU01000009">
    <property type="protein sequence ID" value="OWY27795.1"/>
    <property type="molecule type" value="Genomic_DNA"/>
</dbReference>
<dbReference type="FunFam" id="3.40.50.1000:FF:000029">
    <property type="entry name" value="3-deoxy-D-manno-octulosonate 8-phosphate phosphatase KdsC"/>
    <property type="match status" value="1"/>
</dbReference>
<dbReference type="AlphaFoldDB" id="A0A246WN64"/>
<dbReference type="GO" id="GO:0019143">
    <property type="term" value="F:3-deoxy-manno-octulosonate-8-phosphatase activity"/>
    <property type="evidence" value="ECO:0007669"/>
    <property type="project" value="UniProtKB-EC"/>
</dbReference>
<dbReference type="InterPro" id="IPR010023">
    <property type="entry name" value="KdsC_fam"/>
</dbReference>
<sequence>MTSAPASSFASTFDPAVLAKAAATRLMIFDVDGVLTDGGLFYGEDGESVKRFNALDGHGIKMMQQFGTAAAIVTARQSPFVLRRAKDLGIAHVFQGVHDKRQAFEQLLQQTGLQAGSCGYLGDDVIDLPVLTRVGFKACVANGHREVKSRCDYVTTATGGNGAVREVCDLLLAAQGNYEAALAPYLA</sequence>
<keyword evidence="8" id="KW-0378">Hydrolase</keyword>
<evidence type="ECO:0000256" key="7">
    <source>
        <dbReference type="ARBA" id="ARBA00022723"/>
    </source>
</evidence>
<dbReference type="CDD" id="cd01630">
    <property type="entry name" value="HAD_KDO-like"/>
    <property type="match status" value="1"/>
</dbReference>
<dbReference type="PIRSF" id="PIRSF006118">
    <property type="entry name" value="KDO8-P_Ptase"/>
    <property type="match status" value="1"/>
</dbReference>
<dbReference type="InterPro" id="IPR036412">
    <property type="entry name" value="HAD-like_sf"/>
</dbReference>
<evidence type="ECO:0000256" key="8">
    <source>
        <dbReference type="ARBA" id="ARBA00022801"/>
    </source>
</evidence>
<comment type="similarity">
    <text evidence="3">Belongs to the KdsC family.</text>
</comment>
<dbReference type="NCBIfam" id="TIGR01670">
    <property type="entry name" value="KdsC-phosphatas"/>
    <property type="match status" value="1"/>
</dbReference>
<dbReference type="Proteomes" id="UP000197596">
    <property type="component" value="Unassembled WGS sequence"/>
</dbReference>
<dbReference type="Gene3D" id="3.40.50.1000">
    <property type="entry name" value="HAD superfamily/HAD-like"/>
    <property type="match status" value="1"/>
</dbReference>
<feature type="binding site" evidence="12">
    <location>
        <position position="30"/>
    </location>
    <ligand>
        <name>Mg(2+)</name>
        <dbReference type="ChEBI" id="CHEBI:18420"/>
    </ligand>
</feature>
<dbReference type="EC" id="3.1.3.45" evidence="5"/>
<organism evidence="13 14">
    <name type="scientific">Herbaspirillum robiniae</name>
    <dbReference type="NCBI Taxonomy" id="2014887"/>
    <lineage>
        <taxon>Bacteria</taxon>
        <taxon>Pseudomonadati</taxon>
        <taxon>Pseudomonadota</taxon>
        <taxon>Betaproteobacteria</taxon>
        <taxon>Burkholderiales</taxon>
        <taxon>Oxalobacteraceae</taxon>
        <taxon>Herbaspirillum</taxon>
    </lineage>
</organism>
<name>A0A246WN64_9BURK</name>
<evidence type="ECO:0000313" key="13">
    <source>
        <dbReference type="EMBL" id="OWY27795.1"/>
    </source>
</evidence>
<dbReference type="GO" id="GO:0046872">
    <property type="term" value="F:metal ion binding"/>
    <property type="evidence" value="ECO:0007669"/>
    <property type="project" value="UniProtKB-KW"/>
</dbReference>
<evidence type="ECO:0000256" key="4">
    <source>
        <dbReference type="ARBA" id="ARBA00011881"/>
    </source>
</evidence>
<evidence type="ECO:0000256" key="2">
    <source>
        <dbReference type="ARBA" id="ARBA00001946"/>
    </source>
</evidence>
<dbReference type="PANTHER" id="PTHR21485">
    <property type="entry name" value="HAD SUPERFAMILY MEMBERS CMAS AND KDSC"/>
    <property type="match status" value="1"/>
</dbReference>
<keyword evidence="10" id="KW-0448">Lipopolysaccharide biosynthesis</keyword>
<gene>
    <name evidence="13" type="ORF">CEJ42_17060</name>
</gene>
<dbReference type="RefSeq" id="WP_088751938.1">
    <property type="nucleotide sequence ID" value="NZ_NJGU01000009.1"/>
</dbReference>
<dbReference type="SFLD" id="SFLDG01136">
    <property type="entry name" value="C1.6:_Phosphoserine_Phosphatas"/>
    <property type="match status" value="1"/>
</dbReference>
<evidence type="ECO:0000256" key="12">
    <source>
        <dbReference type="PIRSR" id="PIRSR006118-2"/>
    </source>
</evidence>
<evidence type="ECO:0000256" key="3">
    <source>
        <dbReference type="ARBA" id="ARBA00005893"/>
    </source>
</evidence>
<comment type="caution">
    <text evidence="13">The sequence shown here is derived from an EMBL/GenBank/DDBJ whole genome shotgun (WGS) entry which is preliminary data.</text>
</comment>
<dbReference type="GO" id="GO:0009103">
    <property type="term" value="P:lipopolysaccharide biosynthetic process"/>
    <property type="evidence" value="ECO:0007669"/>
    <property type="project" value="UniProtKB-KW"/>
</dbReference>
<dbReference type="InterPro" id="IPR023214">
    <property type="entry name" value="HAD_sf"/>
</dbReference>
<dbReference type="InterPro" id="IPR050793">
    <property type="entry name" value="CMP-NeuNAc_synthase"/>
</dbReference>
<accession>A0A246WN64</accession>
<feature type="binding site" evidence="12">
    <location>
        <position position="32"/>
    </location>
    <ligand>
        <name>substrate</name>
    </ligand>
</feature>
<evidence type="ECO:0000313" key="14">
    <source>
        <dbReference type="Proteomes" id="UP000197596"/>
    </source>
</evidence>
<evidence type="ECO:0000256" key="11">
    <source>
        <dbReference type="ARBA" id="ARBA00031051"/>
    </source>
</evidence>
<dbReference type="SUPFAM" id="SSF56784">
    <property type="entry name" value="HAD-like"/>
    <property type="match status" value="1"/>
</dbReference>
<dbReference type="SFLD" id="SFLDS00003">
    <property type="entry name" value="Haloacid_Dehalogenase"/>
    <property type="match status" value="1"/>
</dbReference>
<comment type="subunit">
    <text evidence="4">Homotetramer.</text>
</comment>
<dbReference type="GO" id="GO:0008781">
    <property type="term" value="F:N-acylneuraminate cytidylyltransferase activity"/>
    <property type="evidence" value="ECO:0007669"/>
    <property type="project" value="TreeGrafter"/>
</dbReference>
<evidence type="ECO:0000256" key="1">
    <source>
        <dbReference type="ARBA" id="ARBA00000898"/>
    </source>
</evidence>
<dbReference type="SFLD" id="SFLDG01138">
    <property type="entry name" value="C1.6.2:_Deoxy-d-mannose-octulo"/>
    <property type="match status" value="1"/>
</dbReference>
<keyword evidence="9 12" id="KW-0460">Magnesium</keyword>
<evidence type="ECO:0000256" key="9">
    <source>
        <dbReference type="ARBA" id="ARBA00022842"/>
    </source>
</evidence>
<dbReference type="PANTHER" id="PTHR21485:SF6">
    <property type="entry name" value="N-ACYLNEURAMINATE CYTIDYLYLTRANSFERASE-RELATED"/>
    <property type="match status" value="1"/>
</dbReference>
<evidence type="ECO:0000256" key="6">
    <source>
        <dbReference type="ARBA" id="ARBA00020092"/>
    </source>
</evidence>
<comment type="catalytic activity">
    <reaction evidence="1">
        <text>3-deoxy-alpha-D-manno-2-octulosonate-8-phosphate + H2O = 3-deoxy-alpha-D-manno-oct-2-ulosonate + phosphate</text>
        <dbReference type="Rhea" id="RHEA:11500"/>
        <dbReference type="ChEBI" id="CHEBI:15377"/>
        <dbReference type="ChEBI" id="CHEBI:43474"/>
        <dbReference type="ChEBI" id="CHEBI:85985"/>
        <dbReference type="ChEBI" id="CHEBI:85986"/>
        <dbReference type="EC" id="3.1.3.45"/>
    </reaction>
</comment>
<protein>
    <recommendedName>
        <fullName evidence="6">3-deoxy-D-manno-octulosonate 8-phosphate phosphatase KdsC</fullName>
        <ecNumber evidence="5">3.1.3.45</ecNumber>
    </recommendedName>
    <alternativeName>
        <fullName evidence="11">KDO 8-P phosphatase</fullName>
    </alternativeName>
</protein>
<keyword evidence="7 12" id="KW-0479">Metal-binding</keyword>
<dbReference type="Pfam" id="PF08282">
    <property type="entry name" value="Hydrolase_3"/>
    <property type="match status" value="1"/>
</dbReference>
<comment type="cofactor">
    <cofactor evidence="2 12">
        <name>Mg(2+)</name>
        <dbReference type="ChEBI" id="CHEBI:18420"/>
    </cofactor>
</comment>
<feature type="binding site" evidence="12">
    <location>
        <position position="123"/>
    </location>
    <ligand>
        <name>Mg(2+)</name>
        <dbReference type="ChEBI" id="CHEBI:18420"/>
    </ligand>
</feature>